<reference evidence="2 3" key="1">
    <citation type="submission" date="2024-05" db="EMBL/GenBank/DDBJ databases">
        <authorList>
            <person name="Wallberg A."/>
        </authorList>
    </citation>
    <scope>NUCLEOTIDE SEQUENCE [LARGE SCALE GENOMIC DNA]</scope>
</reference>
<evidence type="ECO:0000313" key="3">
    <source>
        <dbReference type="Proteomes" id="UP001497623"/>
    </source>
</evidence>
<feature type="non-terminal residue" evidence="2">
    <location>
        <position position="106"/>
    </location>
</feature>
<evidence type="ECO:0008006" key="4">
    <source>
        <dbReference type="Google" id="ProtNLM"/>
    </source>
</evidence>
<feature type="chain" id="PRO_5043326651" description="Secreted protein" evidence="1">
    <location>
        <begin position="25"/>
        <end position="106"/>
    </location>
</feature>
<dbReference type="Proteomes" id="UP001497623">
    <property type="component" value="Unassembled WGS sequence"/>
</dbReference>
<keyword evidence="1" id="KW-0732">Signal</keyword>
<keyword evidence="3" id="KW-1185">Reference proteome</keyword>
<organism evidence="2 3">
    <name type="scientific">Meganyctiphanes norvegica</name>
    <name type="common">Northern krill</name>
    <name type="synonym">Thysanopoda norvegica</name>
    <dbReference type="NCBI Taxonomy" id="48144"/>
    <lineage>
        <taxon>Eukaryota</taxon>
        <taxon>Metazoa</taxon>
        <taxon>Ecdysozoa</taxon>
        <taxon>Arthropoda</taxon>
        <taxon>Crustacea</taxon>
        <taxon>Multicrustacea</taxon>
        <taxon>Malacostraca</taxon>
        <taxon>Eumalacostraca</taxon>
        <taxon>Eucarida</taxon>
        <taxon>Euphausiacea</taxon>
        <taxon>Euphausiidae</taxon>
        <taxon>Meganyctiphanes</taxon>
    </lineage>
</organism>
<sequence>MSLKINQILRGVLLGGWLVVLAEAWPQSSQRHIRLRHHGNKEKSQKGQLDMANQKMSPITDTTKCFGELFAGDQSRFCNSAEAEQAVLAVPVIKLCKEDRNYLKKI</sequence>
<accession>A0AAV2Q3J5</accession>
<comment type="caution">
    <text evidence="2">The sequence shown here is derived from an EMBL/GenBank/DDBJ whole genome shotgun (WGS) entry which is preliminary data.</text>
</comment>
<evidence type="ECO:0000313" key="2">
    <source>
        <dbReference type="EMBL" id="CAL4069321.1"/>
    </source>
</evidence>
<dbReference type="AlphaFoldDB" id="A0AAV2Q3J5"/>
<dbReference type="EMBL" id="CAXKWB010003460">
    <property type="protein sequence ID" value="CAL4069321.1"/>
    <property type="molecule type" value="Genomic_DNA"/>
</dbReference>
<feature type="signal peptide" evidence="1">
    <location>
        <begin position="1"/>
        <end position="24"/>
    </location>
</feature>
<evidence type="ECO:0000256" key="1">
    <source>
        <dbReference type="SAM" id="SignalP"/>
    </source>
</evidence>
<protein>
    <recommendedName>
        <fullName evidence="4">Secreted protein</fullName>
    </recommendedName>
</protein>
<proteinExistence type="predicted"/>
<gene>
    <name evidence="2" type="ORF">MNOR_LOCUS7742</name>
</gene>
<name>A0AAV2Q3J5_MEGNR</name>